<proteinExistence type="predicted"/>
<dbReference type="Proteomes" id="UP000578697">
    <property type="component" value="Unassembled WGS sequence"/>
</dbReference>
<dbReference type="RefSeq" id="WP_184652154.1">
    <property type="nucleotide sequence ID" value="NZ_JACHFR010000002.1"/>
</dbReference>
<dbReference type="SUPFAM" id="SSF75005">
    <property type="entry name" value="Arabinanase/levansucrase/invertase"/>
    <property type="match status" value="1"/>
</dbReference>
<dbReference type="PANTHER" id="PTHR43301">
    <property type="entry name" value="ARABINAN ENDO-1,5-ALPHA-L-ARABINOSIDASE"/>
    <property type="match status" value="1"/>
</dbReference>
<sequence>MSEKKGAWVLSYFLGQGNSAEENALFLAYSRDGLHWENLNGGKPAYVVEGIGGNRIRDPFVYRKNDGKFIMIATDWTLWQTPAAISEGYWSNPSPYLIVADSDDLIHFTNTRRIDFAQFTPEATANRRAHGWPDMHAWAPEVFYDETRGEYGVIWSGDGDLEGNSVINRTYVNYTKDFVTFSKPELFFELLDDNGNNITEIDATLIKNDSSWYMFFKGEANDAKDIQEAKSTSLKPGSFTVINNKKYITRGTKQDEQMYTEGPFIIKLPEENKWYLYADFYGRDGVFGCWETTDLEADPADWRLLDEKEYSLPFGVRHANTVRVTEEELEKLLNR</sequence>
<dbReference type="CDD" id="cd08983">
    <property type="entry name" value="GH43_Bt3655-like"/>
    <property type="match status" value="1"/>
</dbReference>
<dbReference type="EMBL" id="JACHFR010000002">
    <property type="protein sequence ID" value="MBB5218709.1"/>
    <property type="molecule type" value="Genomic_DNA"/>
</dbReference>
<dbReference type="InterPro" id="IPR023296">
    <property type="entry name" value="Glyco_hydro_beta-prop_sf"/>
</dbReference>
<protein>
    <submittedName>
        <fullName evidence="1">Uncharacterized protein</fullName>
    </submittedName>
</protein>
<name>A0A840S7W9_9SPIR</name>
<reference evidence="1 2" key="1">
    <citation type="submission" date="2020-08" db="EMBL/GenBank/DDBJ databases">
        <title>Genomic Encyclopedia of Type Strains, Phase IV (KMG-IV): sequencing the most valuable type-strain genomes for metagenomic binning, comparative biology and taxonomic classification.</title>
        <authorList>
            <person name="Goeker M."/>
        </authorList>
    </citation>
    <scope>NUCLEOTIDE SEQUENCE [LARGE SCALE GENOMIC DNA]</scope>
    <source>
        <strain evidence="1 2">DSM 103679</strain>
    </source>
</reference>
<gene>
    <name evidence="1" type="ORF">HNP77_001078</name>
</gene>
<accession>A0A840S7W9</accession>
<evidence type="ECO:0000313" key="1">
    <source>
        <dbReference type="EMBL" id="MBB5218709.1"/>
    </source>
</evidence>
<dbReference type="AlphaFoldDB" id="A0A840S7W9"/>
<dbReference type="InterPro" id="IPR050727">
    <property type="entry name" value="GH43_arabinanases"/>
</dbReference>
<dbReference type="PANTHER" id="PTHR43301:SF3">
    <property type="entry name" value="ARABINAN ENDO-1,5-ALPHA-L-ARABINOSIDASE A-RELATED"/>
    <property type="match status" value="1"/>
</dbReference>
<keyword evidence="2" id="KW-1185">Reference proteome</keyword>
<dbReference type="Gene3D" id="2.115.10.20">
    <property type="entry name" value="Glycosyl hydrolase domain, family 43"/>
    <property type="match status" value="1"/>
</dbReference>
<evidence type="ECO:0000313" key="2">
    <source>
        <dbReference type="Proteomes" id="UP000578697"/>
    </source>
</evidence>
<comment type="caution">
    <text evidence="1">The sequence shown here is derived from an EMBL/GenBank/DDBJ whole genome shotgun (WGS) entry which is preliminary data.</text>
</comment>
<organism evidence="1 2">
    <name type="scientific">Treponema rectale</name>
    <dbReference type="NCBI Taxonomy" id="744512"/>
    <lineage>
        <taxon>Bacteria</taxon>
        <taxon>Pseudomonadati</taxon>
        <taxon>Spirochaetota</taxon>
        <taxon>Spirochaetia</taxon>
        <taxon>Spirochaetales</taxon>
        <taxon>Treponemataceae</taxon>
        <taxon>Treponema</taxon>
    </lineage>
</organism>